<comment type="caution">
    <text evidence="1">The sequence shown here is derived from an EMBL/GenBank/DDBJ whole genome shotgun (WGS) entry which is preliminary data.</text>
</comment>
<sequence>MIMSISVKIQEELLALQGPFEQEIDRPVDEAVIERLMKLAEFRKAYDENGMQVEDFITFGSSNRTIDQFINDGWNPLASKKR</sequence>
<accession>A0A645JMC4</accession>
<dbReference type="AlphaFoldDB" id="A0A645JMC4"/>
<name>A0A645JMC4_9ZZZZ</name>
<dbReference type="EMBL" id="VSSQ01145587">
    <property type="protein sequence ID" value="MPN64546.1"/>
    <property type="molecule type" value="Genomic_DNA"/>
</dbReference>
<reference evidence="1" key="1">
    <citation type="submission" date="2019-08" db="EMBL/GenBank/DDBJ databases">
        <authorList>
            <person name="Kucharzyk K."/>
            <person name="Murdoch R.W."/>
            <person name="Higgins S."/>
            <person name="Loffler F."/>
        </authorList>
    </citation>
    <scope>NUCLEOTIDE SEQUENCE</scope>
</reference>
<gene>
    <name evidence="1" type="ORF">SDC9_212321</name>
</gene>
<proteinExistence type="predicted"/>
<evidence type="ECO:0000313" key="1">
    <source>
        <dbReference type="EMBL" id="MPN64546.1"/>
    </source>
</evidence>
<organism evidence="1">
    <name type="scientific">bioreactor metagenome</name>
    <dbReference type="NCBI Taxonomy" id="1076179"/>
    <lineage>
        <taxon>unclassified sequences</taxon>
        <taxon>metagenomes</taxon>
        <taxon>ecological metagenomes</taxon>
    </lineage>
</organism>
<protein>
    <submittedName>
        <fullName evidence="1">Uncharacterized protein</fullName>
    </submittedName>
</protein>